<dbReference type="EMBL" id="JAZGUE010000004">
    <property type="protein sequence ID" value="KAL2267888.1"/>
    <property type="molecule type" value="Genomic_DNA"/>
</dbReference>
<feature type="compositionally biased region" description="Low complexity" evidence="4">
    <location>
        <begin position="300"/>
        <end position="310"/>
    </location>
</feature>
<keyword evidence="1" id="KW-0677">Repeat</keyword>
<feature type="repeat" description="ANK" evidence="3">
    <location>
        <begin position="410"/>
        <end position="443"/>
    </location>
</feature>
<dbReference type="SUPFAM" id="SSF81383">
    <property type="entry name" value="F-box domain"/>
    <property type="match status" value="1"/>
</dbReference>
<feature type="repeat" description="ANK" evidence="3">
    <location>
        <begin position="216"/>
        <end position="248"/>
    </location>
</feature>
<evidence type="ECO:0000313" key="6">
    <source>
        <dbReference type="EMBL" id="KAL2267888.1"/>
    </source>
</evidence>
<feature type="repeat" description="ANK" evidence="3">
    <location>
        <begin position="320"/>
        <end position="352"/>
    </location>
</feature>
<dbReference type="InterPro" id="IPR036047">
    <property type="entry name" value="F-box-like_dom_sf"/>
</dbReference>
<dbReference type="Pfam" id="PF12937">
    <property type="entry name" value="F-box-like"/>
    <property type="match status" value="1"/>
</dbReference>
<feature type="region of interest" description="Disordered" evidence="4">
    <location>
        <begin position="605"/>
        <end position="665"/>
    </location>
</feature>
<feature type="compositionally biased region" description="Acidic residues" evidence="4">
    <location>
        <begin position="611"/>
        <end position="631"/>
    </location>
</feature>
<sequence>MTRPPSPSQRRRPSPPPPPSPPPLSSSSSLLPTTTTTTTSSSSSSHLLHALPTELLLFVINNLTRVQDVASLARTSRRLYGMCNPYLYRRAAETNDARPLAWAANRGLVSTLQLALTAGLDPNHEFVEDISYQEWTAVATAARQDAAAGREKQRWGMWDFNNRPDPFRDHDRRPPPAAVSKGVSGPSPPQQPPGPVPVGERTAIPFWPPSPPVGKRRFYAMHLAARSGHLDVLDVLLRHNAAVDVRSVRFCACTPQRGLLNALEHPEDDEAEYEDEDLAVGHMHHHHHHDHPYHHHHHQQQQQQQQQRPGSGPGPGPAPGRWTPLHVAICHGQTEAARLLLGRGKATPLMETVADGATAAASELASAGSARQLCYGATALHHAAAFGLASLAAHLLDARVVPDVDARDDRSLTPLYHAYAARRWDTTVPLLLARGADINHAVNMYIPYTAITPLGEACRLGDFAVADRLVALGADVSKGCLTYTKPGCLTPLHLACMRSAVAPSHHVAAAPGKNSSGDNNNNNNNNNNPYHKNGAADTPDRGEARMRTIGRLIARGAPLDARDCFGSTPLMAAVQARNAFAIEALRRHGAGPEQADPRDMEVARARLRESEGDEDGEAGDEDEDDDGEDSALDMAAASTSTNASTSTSTSTSTAAAAAAAAAAAT</sequence>
<feature type="compositionally biased region" description="Basic and acidic residues" evidence="4">
    <location>
        <begin position="165"/>
        <end position="174"/>
    </location>
</feature>
<evidence type="ECO:0000256" key="4">
    <source>
        <dbReference type="SAM" id="MobiDB-lite"/>
    </source>
</evidence>
<dbReference type="PANTHER" id="PTHR24126">
    <property type="entry name" value="ANKYRIN REPEAT, PH AND SEC7 DOMAIN CONTAINING PROTEIN SECG-RELATED"/>
    <property type="match status" value="1"/>
</dbReference>
<dbReference type="Proteomes" id="UP001600064">
    <property type="component" value="Unassembled WGS sequence"/>
</dbReference>
<dbReference type="Gene3D" id="1.25.40.20">
    <property type="entry name" value="Ankyrin repeat-containing domain"/>
    <property type="match status" value="3"/>
</dbReference>
<evidence type="ECO:0000256" key="3">
    <source>
        <dbReference type="PROSITE-ProRule" id="PRU00023"/>
    </source>
</evidence>
<feature type="region of interest" description="Disordered" evidence="4">
    <location>
        <begin position="507"/>
        <end position="541"/>
    </location>
</feature>
<name>A0ABR4DC28_9PEZI</name>
<proteinExistence type="predicted"/>
<feature type="compositionally biased region" description="Pro residues" evidence="4">
    <location>
        <begin position="14"/>
        <end position="24"/>
    </location>
</feature>
<dbReference type="PROSITE" id="PS50297">
    <property type="entry name" value="ANK_REP_REGION"/>
    <property type="match status" value="2"/>
</dbReference>
<feature type="compositionally biased region" description="Low complexity" evidence="4">
    <location>
        <begin position="25"/>
        <end position="45"/>
    </location>
</feature>
<accession>A0ABR4DC28</accession>
<feature type="region of interest" description="Disordered" evidence="4">
    <location>
        <begin position="284"/>
        <end position="324"/>
    </location>
</feature>
<dbReference type="SMART" id="SM00248">
    <property type="entry name" value="ANK"/>
    <property type="match status" value="8"/>
</dbReference>
<feature type="compositionally biased region" description="Low complexity" evidence="4">
    <location>
        <begin position="635"/>
        <end position="665"/>
    </location>
</feature>
<evidence type="ECO:0000259" key="5">
    <source>
        <dbReference type="Pfam" id="PF12937"/>
    </source>
</evidence>
<dbReference type="PROSITE" id="PS50088">
    <property type="entry name" value="ANK_REPEAT"/>
    <property type="match status" value="3"/>
</dbReference>
<dbReference type="RefSeq" id="XP_070866615.1">
    <property type="nucleotide sequence ID" value="XM_071011735.1"/>
</dbReference>
<protein>
    <recommendedName>
        <fullName evidence="5">F-box domain-containing protein</fullName>
    </recommendedName>
</protein>
<comment type="caution">
    <text evidence="6">The sequence shown here is derived from an EMBL/GenBank/DDBJ whole genome shotgun (WGS) entry which is preliminary data.</text>
</comment>
<dbReference type="SUPFAM" id="SSF48403">
    <property type="entry name" value="Ankyrin repeat"/>
    <property type="match status" value="1"/>
</dbReference>
<evidence type="ECO:0000313" key="7">
    <source>
        <dbReference type="Proteomes" id="UP001600064"/>
    </source>
</evidence>
<feature type="compositionally biased region" description="Low complexity" evidence="4">
    <location>
        <begin position="519"/>
        <end position="528"/>
    </location>
</feature>
<feature type="region of interest" description="Disordered" evidence="4">
    <location>
        <begin position="1"/>
        <end position="45"/>
    </location>
</feature>
<feature type="compositionally biased region" description="Basic residues" evidence="4">
    <location>
        <begin position="284"/>
        <end position="299"/>
    </location>
</feature>
<dbReference type="InterPro" id="IPR002110">
    <property type="entry name" value="Ankyrin_rpt"/>
</dbReference>
<evidence type="ECO:0000256" key="1">
    <source>
        <dbReference type="ARBA" id="ARBA00022737"/>
    </source>
</evidence>
<dbReference type="Pfam" id="PF00023">
    <property type="entry name" value="Ank"/>
    <property type="match status" value="2"/>
</dbReference>
<gene>
    <name evidence="6" type="ORF">VTJ83DRAFT_5165</name>
</gene>
<feature type="domain" description="F-box" evidence="5">
    <location>
        <begin position="49"/>
        <end position="90"/>
    </location>
</feature>
<dbReference type="GeneID" id="98126379"/>
<keyword evidence="7" id="KW-1185">Reference proteome</keyword>
<dbReference type="InterPro" id="IPR036770">
    <property type="entry name" value="Ankyrin_rpt-contain_sf"/>
</dbReference>
<feature type="region of interest" description="Disordered" evidence="4">
    <location>
        <begin position="153"/>
        <end position="203"/>
    </location>
</feature>
<organism evidence="6 7">
    <name type="scientific">Remersonia thermophila</name>
    <dbReference type="NCBI Taxonomy" id="72144"/>
    <lineage>
        <taxon>Eukaryota</taxon>
        <taxon>Fungi</taxon>
        <taxon>Dikarya</taxon>
        <taxon>Ascomycota</taxon>
        <taxon>Pezizomycotina</taxon>
        <taxon>Sordariomycetes</taxon>
        <taxon>Sordariomycetidae</taxon>
        <taxon>Sordariales</taxon>
        <taxon>Sordariales incertae sedis</taxon>
        <taxon>Remersonia</taxon>
    </lineage>
</organism>
<reference evidence="6 7" key="1">
    <citation type="journal article" date="2024" name="Commun. Biol.">
        <title>Comparative genomic analysis of thermophilic fungi reveals convergent evolutionary adaptations and gene losses.</title>
        <authorList>
            <person name="Steindorff A.S."/>
            <person name="Aguilar-Pontes M.V."/>
            <person name="Robinson A.J."/>
            <person name="Andreopoulos B."/>
            <person name="LaButti K."/>
            <person name="Kuo A."/>
            <person name="Mondo S."/>
            <person name="Riley R."/>
            <person name="Otillar R."/>
            <person name="Haridas S."/>
            <person name="Lipzen A."/>
            <person name="Grimwood J."/>
            <person name="Schmutz J."/>
            <person name="Clum A."/>
            <person name="Reid I.D."/>
            <person name="Moisan M.C."/>
            <person name="Butler G."/>
            <person name="Nguyen T.T.M."/>
            <person name="Dewar K."/>
            <person name="Conant G."/>
            <person name="Drula E."/>
            <person name="Henrissat B."/>
            <person name="Hansel C."/>
            <person name="Singer S."/>
            <person name="Hutchinson M.I."/>
            <person name="de Vries R.P."/>
            <person name="Natvig D.O."/>
            <person name="Powell A.J."/>
            <person name="Tsang A."/>
            <person name="Grigoriev I.V."/>
        </authorList>
    </citation>
    <scope>NUCLEOTIDE SEQUENCE [LARGE SCALE GENOMIC DNA]</scope>
    <source>
        <strain evidence="6 7">ATCC 22073</strain>
    </source>
</reference>
<keyword evidence="2 3" id="KW-0040">ANK repeat</keyword>
<dbReference type="PANTHER" id="PTHR24126:SF14">
    <property type="entry name" value="ANK_REP_REGION DOMAIN-CONTAINING PROTEIN"/>
    <property type="match status" value="1"/>
</dbReference>
<dbReference type="InterPro" id="IPR001810">
    <property type="entry name" value="F-box_dom"/>
</dbReference>
<evidence type="ECO:0000256" key="2">
    <source>
        <dbReference type="ARBA" id="ARBA00023043"/>
    </source>
</evidence>
<feature type="compositionally biased region" description="Pro residues" evidence="4">
    <location>
        <begin position="186"/>
        <end position="196"/>
    </location>
</feature>